<dbReference type="PROSITE" id="PS01163">
    <property type="entry name" value="GAL_P_UDP_TRANSF_II"/>
    <property type="match status" value="1"/>
</dbReference>
<keyword evidence="6 10" id="KW-0808">Transferase</keyword>
<comment type="similarity">
    <text evidence="4 10">Belongs to the galactose-1-phosphate uridylyltransferase type 2 family.</text>
</comment>
<organism evidence="13 14">
    <name type="scientific">Pontibacillus salicampi</name>
    <dbReference type="NCBI Taxonomy" id="1449801"/>
    <lineage>
        <taxon>Bacteria</taxon>
        <taxon>Bacillati</taxon>
        <taxon>Bacillota</taxon>
        <taxon>Bacilli</taxon>
        <taxon>Bacillales</taxon>
        <taxon>Bacillaceae</taxon>
        <taxon>Pontibacillus</taxon>
    </lineage>
</organism>
<dbReference type="GO" id="GO:0008108">
    <property type="term" value="F:UDP-glucose:hexose-1-phosphate uridylyltransferase activity"/>
    <property type="evidence" value="ECO:0007669"/>
    <property type="project" value="UniProtKB-EC"/>
</dbReference>
<evidence type="ECO:0000259" key="12">
    <source>
        <dbReference type="Pfam" id="PF02744"/>
    </source>
</evidence>
<keyword evidence="9 10" id="KW-0119">Carbohydrate metabolism</keyword>
<evidence type="ECO:0000256" key="9">
    <source>
        <dbReference type="ARBA" id="ARBA00023277"/>
    </source>
</evidence>
<proteinExistence type="inferred from homology"/>
<dbReference type="EC" id="2.7.7.12" evidence="10"/>
<evidence type="ECO:0000313" key="14">
    <source>
        <dbReference type="Proteomes" id="UP001589836"/>
    </source>
</evidence>
<dbReference type="NCBIfam" id="TIGR01239">
    <property type="entry name" value="galT_2"/>
    <property type="match status" value="1"/>
</dbReference>
<keyword evidence="5 10" id="KW-0963">Cytoplasm</keyword>
<comment type="subcellular location">
    <subcellularLocation>
        <location evidence="2 10">Cytoplasm</location>
    </subcellularLocation>
</comment>
<evidence type="ECO:0000256" key="8">
    <source>
        <dbReference type="ARBA" id="ARBA00023144"/>
    </source>
</evidence>
<keyword evidence="8 10" id="KW-0299">Galactose metabolism</keyword>
<evidence type="ECO:0000256" key="1">
    <source>
        <dbReference type="ARBA" id="ARBA00001107"/>
    </source>
</evidence>
<dbReference type="PANTHER" id="PTHR39191:SF1">
    <property type="entry name" value="DUF4922 DOMAIN-CONTAINING PROTEIN"/>
    <property type="match status" value="1"/>
</dbReference>
<name>A0ABV6LMV8_9BACI</name>
<accession>A0ABV6LMV8</accession>
<dbReference type="InterPro" id="IPR005849">
    <property type="entry name" value="GalP_Utransf_N"/>
</dbReference>
<keyword evidence="7 10" id="KW-0548">Nucleotidyltransferase</keyword>
<evidence type="ECO:0000256" key="10">
    <source>
        <dbReference type="HAMAP-Rule" id="MF_00571"/>
    </source>
</evidence>
<evidence type="ECO:0000256" key="7">
    <source>
        <dbReference type="ARBA" id="ARBA00022695"/>
    </source>
</evidence>
<sequence>MDMTNIYHDIDLLVQYGIEQELISRWDMDYVRNQLLHLFELRDYDPESSSASNQPIEDVVPILHRLLDYAAEHDVIEDSSITERDLFDAKVMDKLMPYPSQVIKKFEEVYKREGPVAATEYFYQLSKSSYYIKTDRIAKNKHWFSATEYGNFEITINLSKPEKDPKAIAASRSNQGHQYPACLLCKENEGYPGRLDHPARDNHRVIPVELTQEQWYIQYSPYVYYNEHAILLSEEHRPMKISKSGFDRILEFTEKFPHYFVGSNADLPIVGGSILSHDHFQGGHHEFPMAKAPIDQAFTFTGYEDIKAGIVRWPMSVLRLKGPNRERVSELAAIVLNVWRSYSDVSVEVYAETNGEPHNTITPIGRRRGEEYELDLVLRNNRTSEEHPMGIFHPHQHVHHIKKENIGLIEVMGLAVLPGRLLTEMEQMAAYIKDGELDGAALQSEELAKHVPWAKEIFNDKASATEDVEEILQEEIGRRFSEVLEHAGVFKRTEEGRAAFHRFLKTVSEEVSMHD</sequence>
<protein>
    <recommendedName>
        <fullName evidence="10">Galactose-1-phosphate uridylyltransferase</fullName>
        <shortName evidence="10">Gal-1-P uridylyltransferase</shortName>
        <ecNumber evidence="10">2.7.7.12</ecNumber>
    </recommendedName>
    <alternativeName>
        <fullName evidence="10">UDP-glucose--hexose-1-phosphate uridylyltransferase</fullName>
    </alternativeName>
</protein>
<dbReference type="PIRSF" id="PIRSF006005">
    <property type="entry name" value="GalT_BS"/>
    <property type="match status" value="1"/>
</dbReference>
<dbReference type="InterPro" id="IPR023425">
    <property type="entry name" value="GalP_uridyl_Trfase_II_CS"/>
</dbReference>
<gene>
    <name evidence="10 13" type="primary">galT</name>
    <name evidence="13" type="ORF">ACFFGV_08475</name>
</gene>
<dbReference type="PANTHER" id="PTHR39191">
    <property type="entry name" value="GALACTOSE-1-PHOSPHATE URIDYLYLTRANSFERASE"/>
    <property type="match status" value="1"/>
</dbReference>
<evidence type="ECO:0000313" key="13">
    <source>
        <dbReference type="EMBL" id="MFC0523619.1"/>
    </source>
</evidence>
<evidence type="ECO:0000256" key="3">
    <source>
        <dbReference type="ARBA" id="ARBA00004947"/>
    </source>
</evidence>
<keyword evidence="14" id="KW-1185">Reference proteome</keyword>
<dbReference type="HAMAP" id="MF_00571">
    <property type="entry name" value="GalP_UDP_trans"/>
    <property type="match status" value="1"/>
</dbReference>
<evidence type="ECO:0000256" key="6">
    <source>
        <dbReference type="ARBA" id="ARBA00022679"/>
    </source>
</evidence>
<dbReference type="Pfam" id="PF02744">
    <property type="entry name" value="GalP_UDP_tr_C"/>
    <property type="match status" value="1"/>
</dbReference>
<reference evidence="13 14" key="1">
    <citation type="submission" date="2024-09" db="EMBL/GenBank/DDBJ databases">
        <authorList>
            <person name="Sun Q."/>
            <person name="Mori K."/>
        </authorList>
    </citation>
    <scope>NUCLEOTIDE SEQUENCE [LARGE SCALE GENOMIC DNA]</scope>
    <source>
        <strain evidence="13 14">NCAIM B.02529</strain>
    </source>
</reference>
<dbReference type="NCBIfam" id="NF003629">
    <property type="entry name" value="PRK05270.1-2"/>
    <property type="match status" value="1"/>
</dbReference>
<feature type="domain" description="Galactose-1-phosphate uridyl transferase C-terminal" evidence="12">
    <location>
        <begin position="254"/>
        <end position="432"/>
    </location>
</feature>
<evidence type="ECO:0000256" key="5">
    <source>
        <dbReference type="ARBA" id="ARBA00022490"/>
    </source>
</evidence>
<comment type="catalytic activity">
    <reaction evidence="1 10">
        <text>alpha-D-galactose 1-phosphate + UDP-alpha-D-glucose = alpha-D-glucose 1-phosphate + UDP-alpha-D-galactose</text>
        <dbReference type="Rhea" id="RHEA:13989"/>
        <dbReference type="ChEBI" id="CHEBI:58336"/>
        <dbReference type="ChEBI" id="CHEBI:58601"/>
        <dbReference type="ChEBI" id="CHEBI:58885"/>
        <dbReference type="ChEBI" id="CHEBI:66914"/>
        <dbReference type="EC" id="2.7.7.12"/>
    </reaction>
</comment>
<dbReference type="Proteomes" id="UP001589836">
    <property type="component" value="Unassembled WGS sequence"/>
</dbReference>
<feature type="domain" description="Galactose-1-phosphate uridyl transferase N-terminal" evidence="11">
    <location>
        <begin position="24"/>
        <end position="238"/>
    </location>
</feature>
<evidence type="ECO:0000256" key="4">
    <source>
        <dbReference type="ARBA" id="ARBA00008706"/>
    </source>
</evidence>
<comment type="pathway">
    <text evidence="3 10">Carbohydrate metabolism; galactose metabolism.</text>
</comment>
<dbReference type="Pfam" id="PF01087">
    <property type="entry name" value="GalP_UDP_transf"/>
    <property type="match status" value="1"/>
</dbReference>
<dbReference type="EMBL" id="JBHLTP010000005">
    <property type="protein sequence ID" value="MFC0523619.1"/>
    <property type="molecule type" value="Genomic_DNA"/>
</dbReference>
<dbReference type="InterPro" id="IPR000766">
    <property type="entry name" value="GalP_uridyl_Trfase_II"/>
</dbReference>
<dbReference type="RefSeq" id="WP_377346656.1">
    <property type="nucleotide sequence ID" value="NZ_JBHLTP010000005.1"/>
</dbReference>
<evidence type="ECO:0000256" key="2">
    <source>
        <dbReference type="ARBA" id="ARBA00004496"/>
    </source>
</evidence>
<comment type="caution">
    <text evidence="13">The sequence shown here is derived from an EMBL/GenBank/DDBJ whole genome shotgun (WGS) entry which is preliminary data.</text>
</comment>
<dbReference type="InterPro" id="IPR005850">
    <property type="entry name" value="GalP_Utransf_C"/>
</dbReference>
<evidence type="ECO:0000259" key="11">
    <source>
        <dbReference type="Pfam" id="PF01087"/>
    </source>
</evidence>